<proteinExistence type="inferred from homology"/>
<evidence type="ECO:0000259" key="8">
    <source>
        <dbReference type="SMART" id="SM00939"/>
    </source>
</evidence>
<keyword evidence="5" id="KW-0378">Hydrolase</keyword>
<dbReference type="InterPro" id="IPR036396">
    <property type="entry name" value="Cyt_P450_sf"/>
</dbReference>
<dbReference type="PRINTS" id="PR00463">
    <property type="entry name" value="EP450I"/>
</dbReference>
<dbReference type="Pfam" id="PF13427">
    <property type="entry name" value="AadA_C"/>
    <property type="match status" value="1"/>
</dbReference>
<dbReference type="Pfam" id="PF00067">
    <property type="entry name" value="p450"/>
    <property type="match status" value="1"/>
</dbReference>
<dbReference type="GO" id="GO:0016740">
    <property type="term" value="F:transferase activity"/>
    <property type="evidence" value="ECO:0007669"/>
    <property type="project" value="UniProtKB-KW"/>
</dbReference>
<evidence type="ECO:0000313" key="9">
    <source>
        <dbReference type="EMBL" id="KAF6513328.1"/>
    </source>
</evidence>
<dbReference type="SUPFAM" id="SSF53474">
    <property type="entry name" value="alpha/beta-Hydrolases"/>
    <property type="match status" value="1"/>
</dbReference>
<comment type="caution">
    <text evidence="9">The sequence shown here is derived from an EMBL/GenBank/DDBJ whole genome shotgun (WGS) entry which is preliminary data.</text>
</comment>
<organism evidence="9 10">
    <name type="scientific">Fusarium oxysporum f. sp. conglutinans</name>
    <dbReference type="NCBI Taxonomy" id="100902"/>
    <lineage>
        <taxon>Eukaryota</taxon>
        <taxon>Fungi</taxon>
        <taxon>Dikarya</taxon>
        <taxon>Ascomycota</taxon>
        <taxon>Pezizomycotina</taxon>
        <taxon>Sordariomycetes</taxon>
        <taxon>Hypocreomycetidae</taxon>
        <taxon>Hypocreales</taxon>
        <taxon>Nectriaceae</taxon>
        <taxon>Fusarium</taxon>
        <taxon>Fusarium oxysporum species complex</taxon>
    </lineage>
</organism>
<evidence type="ECO:0000313" key="10">
    <source>
        <dbReference type="Proteomes" id="UP000593570"/>
    </source>
</evidence>
<comment type="similarity">
    <text evidence="1">Belongs to the cytochrome P450 family.</text>
</comment>
<dbReference type="InterPro" id="IPR043519">
    <property type="entry name" value="NT_sf"/>
</dbReference>
<evidence type="ECO:0000256" key="4">
    <source>
        <dbReference type="ARBA" id="ARBA00022723"/>
    </source>
</evidence>
<dbReference type="Pfam" id="PF02129">
    <property type="entry name" value="Peptidase_S15"/>
    <property type="match status" value="1"/>
</dbReference>
<dbReference type="InterPro" id="IPR013736">
    <property type="entry name" value="Xaa-Pro_dipept_C"/>
</dbReference>
<dbReference type="GO" id="GO:0005506">
    <property type="term" value="F:iron ion binding"/>
    <property type="evidence" value="ECO:0007669"/>
    <property type="project" value="InterPro"/>
</dbReference>
<accession>A0A8H6G8E5</accession>
<sequence length="1217" mass="137817">MAENKYLTIDKDSFPYIFIKNIDIPLKTYEKGLLRANVFLPKDAAPFGDKTYPVIATYGPYGKDVRYEVFYKKSWEQLNPDMKSTHAAWETPDPAYWTSKGYIVLRVDERGAGQSPGLLDTMSRGTSEAFFDVIEWAAEQEWSSGKVGLLGISYYAGTQWRVAARKPKGLAAIIPWEGMSDYYRDRVRHGGILSDRFIDFWWNNGVSPNQYGKPGRSARSWGEDTLEGDLDEETLLKNRRDQTVDTAVHKFRDEEYYRTRDFDVEAIDVPLLSVANWGGILLHLRGNVLGWIRASSNYKFLHFIVGRHDLPFYYPESAELQLSFFNSFLKDEDTDGWKSGKQPRVRLTLRKGEAGVDDPERERGFPSRDEADWPLPGTNYTKFYLTSNNALSTKPSPSVSTIEYNALNGEPIRFAYKTSSTLEITGHIVAHLTVAATRKSADATPPSDIDLFITLRKINAKGAEVFYTGTMGDPVPIVKGWQRVSLRKVDESNKLHKEYLPYRNYYSSDVQPVEENQKYKVDVEVWPTNVVLEPEETLVLEIAGHDTQGVGKFSHEHPDDRDPKTFDVKTALYGPMSKIPGPAIGRWTNLVVKYHTLSGRRMQYINSLFTQYGPVVRISPTDVGINDPDAVKVIQKVSGGFKKSAWYDKTGPGMLGMRDREKHARRRRLLAHPLSNSSLPTFEPLIRAKVDLAMSQMQNEYRSLGYTDCHKWFSFMATDIIGDLTFGSSFRMLEQGRRSQYVDDLQAVMPTVNKRIELSPFFDLMFLLPLPQVKRFSERFQRILKYGEESIRRLQLAQLTGSLDTPIFFEKIMNPKNKENALTDLEMQQEAAELMITGTDTTSNTLTYLVWSVLENPVIRTRLEEEVTTLPEHFSDADLVKLPYLNAVVKESLRLYGAASGAHQRDVPKGGWETCGYLIPDTATVSTQAFSLHRLPNVFPNPYRFDPDRWLSPTAEMQDAYIPFGGGPRKEVQDYLRELVKRLTDHLKDQLVGVYLFGSASYDAYEPGLSDLDVQAVVKSPLDTSGKKAIISHLTQDSLPCPATKLEFVVYAQDSVNPANRHPAFELNLNTGPHQSDHISLDPANESSHWFLLDIAMGRQLGRCLYGAALTEAFGAIPRRWVLEGMADSLTWHQANEASSTNSVLNACRSWRYIATGEFCSKLEGANWAMEQDNCPAIVRRAVEARKTGDKLDAGQVMELYDIVVKDNCDKLELEVN</sequence>
<dbReference type="PANTHER" id="PTHR24305">
    <property type="entry name" value="CYTOCHROME P450"/>
    <property type="match status" value="1"/>
</dbReference>
<dbReference type="Proteomes" id="UP000593570">
    <property type="component" value="Unassembled WGS sequence"/>
</dbReference>
<dbReference type="PRINTS" id="PR00385">
    <property type="entry name" value="P450"/>
</dbReference>
<dbReference type="InterPro" id="IPR008979">
    <property type="entry name" value="Galactose-bd-like_sf"/>
</dbReference>
<keyword evidence="6" id="KW-0560">Oxidoreductase</keyword>
<dbReference type="GO" id="GO:0004497">
    <property type="term" value="F:monooxygenase activity"/>
    <property type="evidence" value="ECO:0007669"/>
    <property type="project" value="InterPro"/>
</dbReference>
<dbReference type="SUPFAM" id="SSF81301">
    <property type="entry name" value="Nucleotidyltransferase"/>
    <property type="match status" value="1"/>
</dbReference>
<dbReference type="Pfam" id="PF08530">
    <property type="entry name" value="PepX_C"/>
    <property type="match status" value="1"/>
</dbReference>
<dbReference type="NCBIfam" id="TIGR00976">
    <property type="entry name" value="CocE_NonD"/>
    <property type="match status" value="1"/>
</dbReference>
<dbReference type="EMBL" id="JACDXP010000017">
    <property type="protein sequence ID" value="KAF6513328.1"/>
    <property type="molecule type" value="Genomic_DNA"/>
</dbReference>
<keyword evidence="7" id="KW-0408">Iron</keyword>
<dbReference type="InterPro" id="IPR025184">
    <property type="entry name" value="AadA_C"/>
</dbReference>
<dbReference type="InterPro" id="IPR050121">
    <property type="entry name" value="Cytochrome_P450_monoxygenase"/>
</dbReference>
<dbReference type="Gene3D" id="2.60.120.260">
    <property type="entry name" value="Galactose-binding domain-like"/>
    <property type="match status" value="1"/>
</dbReference>
<dbReference type="PANTHER" id="PTHR24305:SF96">
    <property type="entry name" value="CYTOCHROME P450 MONOOXYGENASE STCB-RELATED"/>
    <property type="match status" value="1"/>
</dbReference>
<evidence type="ECO:0000256" key="5">
    <source>
        <dbReference type="ARBA" id="ARBA00022801"/>
    </source>
</evidence>
<dbReference type="SMART" id="SM00939">
    <property type="entry name" value="PepX_C"/>
    <property type="match status" value="1"/>
</dbReference>
<protein>
    <recommendedName>
        <fullName evidence="8">Xaa-Pro dipeptidyl-peptidase C-terminal domain-containing protein</fullName>
    </recommendedName>
</protein>
<dbReference type="Gene3D" id="1.10.3020.20">
    <property type="match status" value="1"/>
</dbReference>
<reference evidence="9 10" key="1">
    <citation type="journal article" date="2020" name="bioRxiv">
        <title>A chromosome-scale genome assembly for the Fusarium oxysporum strain Fo5176 to establish a model Arabidopsis-fungal pathosystem.</title>
        <authorList>
            <person name="Fokkens L."/>
            <person name="Guo L."/>
            <person name="Dora S."/>
            <person name="Wang B."/>
            <person name="Ye K."/>
            <person name="Sanchez-Rodriguez C."/>
            <person name="Croll D."/>
        </authorList>
    </citation>
    <scope>NUCLEOTIDE SEQUENCE [LARGE SCALE GENOMIC DNA]</scope>
    <source>
        <strain evidence="9 10">Fo5176</strain>
    </source>
</reference>
<name>A0A8H6G8E5_FUSOX</name>
<dbReference type="Gene3D" id="1.10.630.10">
    <property type="entry name" value="Cytochrome P450"/>
    <property type="match status" value="1"/>
</dbReference>
<evidence type="ECO:0000256" key="1">
    <source>
        <dbReference type="ARBA" id="ARBA00010617"/>
    </source>
</evidence>
<dbReference type="GO" id="GO:0020037">
    <property type="term" value="F:heme binding"/>
    <property type="evidence" value="ECO:0007669"/>
    <property type="project" value="InterPro"/>
</dbReference>
<gene>
    <name evidence="9" type="ORF">HZS61_006653</name>
</gene>
<dbReference type="CDD" id="cd11059">
    <property type="entry name" value="CYP_fungal"/>
    <property type="match status" value="1"/>
</dbReference>
<dbReference type="CDD" id="cd05403">
    <property type="entry name" value="NT_KNTase_like"/>
    <property type="match status" value="1"/>
</dbReference>
<keyword evidence="2" id="KW-0349">Heme</keyword>
<dbReference type="GO" id="GO:0008239">
    <property type="term" value="F:dipeptidyl-peptidase activity"/>
    <property type="evidence" value="ECO:0007669"/>
    <property type="project" value="InterPro"/>
</dbReference>
<dbReference type="InterPro" id="IPR005674">
    <property type="entry name" value="CocE/Ser_esterase"/>
</dbReference>
<evidence type="ECO:0000256" key="3">
    <source>
        <dbReference type="ARBA" id="ARBA00022679"/>
    </source>
</evidence>
<evidence type="ECO:0000256" key="7">
    <source>
        <dbReference type="ARBA" id="ARBA00023004"/>
    </source>
</evidence>
<dbReference type="InterPro" id="IPR029058">
    <property type="entry name" value="AB_hydrolase_fold"/>
</dbReference>
<keyword evidence="3" id="KW-0808">Transferase</keyword>
<dbReference type="SUPFAM" id="SSF49785">
    <property type="entry name" value="Galactose-binding domain-like"/>
    <property type="match status" value="1"/>
</dbReference>
<evidence type="ECO:0000256" key="2">
    <source>
        <dbReference type="ARBA" id="ARBA00022617"/>
    </source>
</evidence>
<dbReference type="Gene3D" id="3.40.50.1820">
    <property type="entry name" value="alpha/beta hydrolase"/>
    <property type="match status" value="1"/>
</dbReference>
<dbReference type="InterPro" id="IPR000383">
    <property type="entry name" value="Xaa-Pro-like_dom"/>
</dbReference>
<dbReference type="SUPFAM" id="SSF48264">
    <property type="entry name" value="Cytochrome P450"/>
    <property type="match status" value="1"/>
</dbReference>
<dbReference type="InterPro" id="IPR002401">
    <property type="entry name" value="Cyt_P450_E_grp-I"/>
</dbReference>
<dbReference type="InterPro" id="IPR001128">
    <property type="entry name" value="Cyt_P450"/>
</dbReference>
<keyword evidence="4" id="KW-0479">Metal-binding</keyword>
<dbReference type="Gene3D" id="3.30.460.10">
    <property type="entry name" value="Beta Polymerase, domain 2"/>
    <property type="match status" value="1"/>
</dbReference>
<dbReference type="AlphaFoldDB" id="A0A8H6G8E5"/>
<feature type="domain" description="Xaa-Pro dipeptidyl-peptidase C-terminal" evidence="8">
    <location>
        <begin position="322"/>
        <end position="580"/>
    </location>
</feature>
<evidence type="ECO:0000256" key="6">
    <source>
        <dbReference type="ARBA" id="ARBA00023002"/>
    </source>
</evidence>
<dbReference type="GO" id="GO:0016705">
    <property type="term" value="F:oxidoreductase activity, acting on paired donors, with incorporation or reduction of molecular oxygen"/>
    <property type="evidence" value="ECO:0007669"/>
    <property type="project" value="InterPro"/>
</dbReference>